<proteinExistence type="predicted"/>
<dbReference type="Proteomes" id="UP001629235">
    <property type="component" value="Unassembled WGS sequence"/>
</dbReference>
<accession>A0ACC7NQQ3</accession>
<evidence type="ECO:0000313" key="2">
    <source>
        <dbReference type="Proteomes" id="UP001629235"/>
    </source>
</evidence>
<dbReference type="EMBL" id="JAQQDW010000226">
    <property type="protein sequence ID" value="MFM0109429.1"/>
    <property type="molecule type" value="Genomic_DNA"/>
</dbReference>
<name>A0ACC7NQQ3_9BURK</name>
<reference evidence="1 2" key="1">
    <citation type="journal article" date="2024" name="Chem. Sci.">
        <title>Discovery of megapolipeptins by genome mining of a Burkholderiales bacteria collection.</title>
        <authorList>
            <person name="Paulo B.S."/>
            <person name="Recchia M.J.J."/>
            <person name="Lee S."/>
            <person name="Fergusson C.H."/>
            <person name="Romanowski S.B."/>
            <person name="Hernandez A."/>
            <person name="Krull N."/>
            <person name="Liu D.Y."/>
            <person name="Cavanagh H."/>
            <person name="Bos A."/>
            <person name="Gray C.A."/>
            <person name="Murphy B.T."/>
            <person name="Linington R.G."/>
            <person name="Eustaquio A.S."/>
        </authorList>
    </citation>
    <scope>NUCLEOTIDE SEQUENCE [LARGE SCALE GENOMIC DNA]</scope>
    <source>
        <strain evidence="1 2">RL18-126-BIB-B</strain>
    </source>
</reference>
<protein>
    <submittedName>
        <fullName evidence="1">Uncharacterized protein</fullName>
    </submittedName>
</protein>
<gene>
    <name evidence="1" type="ORF">PQR01_40265</name>
</gene>
<organism evidence="1 2">
    <name type="scientific">Paraburkholderia rhynchosiae</name>
    <dbReference type="NCBI Taxonomy" id="487049"/>
    <lineage>
        <taxon>Bacteria</taxon>
        <taxon>Pseudomonadati</taxon>
        <taxon>Pseudomonadota</taxon>
        <taxon>Betaproteobacteria</taxon>
        <taxon>Burkholderiales</taxon>
        <taxon>Burkholderiaceae</taxon>
        <taxon>Paraburkholderia</taxon>
    </lineage>
</organism>
<comment type="caution">
    <text evidence="1">The sequence shown here is derived from an EMBL/GenBank/DDBJ whole genome shotgun (WGS) entry which is preliminary data.</text>
</comment>
<feature type="non-terminal residue" evidence="1">
    <location>
        <position position="1"/>
    </location>
</feature>
<sequence>GRNGPFVAETLQIVLATRQGLIRCVAAVLGAIVRNATPGDQCNDYKHPQAAHHLSRVGLLLYHRRATFDARRCLVTNLVPALLAFDQSH</sequence>
<keyword evidence="2" id="KW-1185">Reference proteome</keyword>
<evidence type="ECO:0000313" key="1">
    <source>
        <dbReference type="EMBL" id="MFM0109429.1"/>
    </source>
</evidence>